<comment type="caution">
    <text evidence="1">The sequence shown here is derived from an EMBL/GenBank/DDBJ whole genome shotgun (WGS) entry which is preliminary data.</text>
</comment>
<organism evidence="1 2">
    <name type="scientific">Prevotella jejuni</name>
    <dbReference type="NCBI Taxonomy" id="1177574"/>
    <lineage>
        <taxon>Bacteria</taxon>
        <taxon>Pseudomonadati</taxon>
        <taxon>Bacteroidota</taxon>
        <taxon>Bacteroidia</taxon>
        <taxon>Bacteroidales</taxon>
        <taxon>Prevotellaceae</taxon>
        <taxon>Prevotella</taxon>
    </lineage>
</organism>
<sequence length="198" mass="22385">MKNLLPFLMIAFVTISCSNEIEESYLQNDLLKEQNSNIAVTKQKETSTRVAKVSQIKTRANGDIVDDELVVVYGSDRTETAKRGKIALKSAAAAKFGLPQGVYVVEYLICYKNVYKPGYDIWSEESQKCGYKPSQDFVLGNSSIALTKDRGYEEPASNARELKTFVLHVVSDLYGRRMDRYDPCTPKDIEWKYSISPQ</sequence>
<protein>
    <submittedName>
        <fullName evidence="1">Uncharacterized protein</fullName>
    </submittedName>
</protein>
<dbReference type="RefSeq" id="WP_089367352.1">
    <property type="nucleotide sequence ID" value="NZ_CP023864.1"/>
</dbReference>
<evidence type="ECO:0000313" key="1">
    <source>
        <dbReference type="EMBL" id="SNS21494.1"/>
    </source>
</evidence>
<dbReference type="AlphaFoldDB" id="A0A2K9HAN9"/>
<dbReference type="KEGG" id="pje:CRM71_09895"/>
<dbReference type="PROSITE" id="PS51257">
    <property type="entry name" value="PROKAR_LIPOPROTEIN"/>
    <property type="match status" value="1"/>
</dbReference>
<dbReference type="EMBL" id="FZNZ01000078">
    <property type="protein sequence ID" value="SNS21494.1"/>
    <property type="molecule type" value="Genomic_DNA"/>
</dbReference>
<keyword evidence="2" id="KW-1185">Reference proteome</keyword>
<dbReference type="GeneID" id="94029694"/>
<reference evidence="1 2" key="1">
    <citation type="submission" date="2017-06" db="EMBL/GenBank/DDBJ databases">
        <authorList>
            <person name="Varghese N."/>
            <person name="Submissions S."/>
        </authorList>
    </citation>
    <scope>NUCLEOTIDE SEQUENCE [LARGE SCALE GENOMIC DNA]</scope>
    <source>
        <strain evidence="1 2">DSM 26989</strain>
    </source>
</reference>
<gene>
    <name evidence="1" type="ORF">SAMN06265364_1783</name>
</gene>
<evidence type="ECO:0000313" key="2">
    <source>
        <dbReference type="Proteomes" id="UP000198427"/>
    </source>
</evidence>
<proteinExistence type="predicted"/>
<dbReference type="Proteomes" id="UP000198427">
    <property type="component" value="Unassembled WGS sequence"/>
</dbReference>
<name>A0A2K9HAN9_9BACT</name>
<accession>A0A2K9HAN9</accession>